<evidence type="ECO:0000313" key="2">
    <source>
        <dbReference type="EMBL" id="PVZ04285.1"/>
    </source>
</evidence>
<dbReference type="Proteomes" id="UP000245639">
    <property type="component" value="Unassembled WGS sequence"/>
</dbReference>
<feature type="compositionally biased region" description="Basic residues" evidence="1">
    <location>
        <begin position="36"/>
        <end position="46"/>
    </location>
</feature>
<evidence type="ECO:0000256" key="1">
    <source>
        <dbReference type="SAM" id="MobiDB-lite"/>
    </source>
</evidence>
<feature type="compositionally biased region" description="Basic and acidic residues" evidence="1">
    <location>
        <begin position="20"/>
        <end position="35"/>
    </location>
</feature>
<keyword evidence="3" id="KW-1185">Reference proteome</keyword>
<gene>
    <name evidence="2" type="ORF">C8D89_11873</name>
</gene>
<sequence>MFRRPTSTAATTGTTLRPRRVGDDADRRDHVERAARRARHSRRARRREAVDTAALQARLDRVHRRLVEVGSVQVATRPQAIDNDTARRDPLTRPFVAPRPMRGTAPLAVPRSA</sequence>
<reference evidence="2 3" key="1">
    <citation type="submission" date="2018-04" db="EMBL/GenBank/DDBJ databases">
        <title>Genomic Encyclopedia of Type Strains, Phase IV (KMG-IV): sequencing the most valuable type-strain genomes for metagenomic binning, comparative biology and taxonomic classification.</title>
        <authorList>
            <person name="Goeker M."/>
        </authorList>
    </citation>
    <scope>NUCLEOTIDE SEQUENCE [LARGE SCALE GENOMIC DNA]</scope>
    <source>
        <strain evidence="2 3">DSM 45771</strain>
    </source>
</reference>
<feature type="compositionally biased region" description="Low complexity" evidence="1">
    <location>
        <begin position="1"/>
        <end position="16"/>
    </location>
</feature>
<protein>
    <submittedName>
        <fullName evidence="2">Uncharacterized protein</fullName>
    </submittedName>
</protein>
<dbReference type="AlphaFoldDB" id="A0A2U1EWH7"/>
<feature type="region of interest" description="Disordered" evidence="1">
    <location>
        <begin position="1"/>
        <end position="49"/>
    </location>
</feature>
<organism evidence="2 3">
    <name type="scientific">Actinomycetospora cinnamomea</name>
    <dbReference type="NCBI Taxonomy" id="663609"/>
    <lineage>
        <taxon>Bacteria</taxon>
        <taxon>Bacillati</taxon>
        <taxon>Actinomycetota</taxon>
        <taxon>Actinomycetes</taxon>
        <taxon>Pseudonocardiales</taxon>
        <taxon>Pseudonocardiaceae</taxon>
        <taxon>Actinomycetospora</taxon>
    </lineage>
</organism>
<comment type="caution">
    <text evidence="2">The sequence shown here is derived from an EMBL/GenBank/DDBJ whole genome shotgun (WGS) entry which is preliminary data.</text>
</comment>
<accession>A0A2U1EWH7</accession>
<evidence type="ECO:0000313" key="3">
    <source>
        <dbReference type="Proteomes" id="UP000245639"/>
    </source>
</evidence>
<name>A0A2U1EWH7_9PSEU</name>
<dbReference type="RefSeq" id="WP_116710694.1">
    <property type="nucleotide sequence ID" value="NZ_QEKW01000018.1"/>
</dbReference>
<feature type="region of interest" description="Disordered" evidence="1">
    <location>
        <begin position="78"/>
        <end position="113"/>
    </location>
</feature>
<proteinExistence type="predicted"/>
<dbReference type="EMBL" id="QEKW01000018">
    <property type="protein sequence ID" value="PVZ04285.1"/>
    <property type="molecule type" value="Genomic_DNA"/>
</dbReference>
<dbReference type="OrthoDB" id="10018834at2"/>